<evidence type="ECO:0000256" key="1">
    <source>
        <dbReference type="ARBA" id="ARBA00023015"/>
    </source>
</evidence>
<dbReference type="Gene3D" id="1.10.10.10">
    <property type="entry name" value="Winged helix-like DNA-binding domain superfamily/Winged helix DNA-binding domain"/>
    <property type="match status" value="1"/>
</dbReference>
<dbReference type="Pfam" id="PF00196">
    <property type="entry name" value="GerE"/>
    <property type="match status" value="1"/>
</dbReference>
<dbReference type="Proteomes" id="UP000217141">
    <property type="component" value="Plasmid p2"/>
</dbReference>
<dbReference type="InterPro" id="IPR011990">
    <property type="entry name" value="TPR-like_helical_dom_sf"/>
</dbReference>
<evidence type="ECO:0000256" key="3">
    <source>
        <dbReference type="ARBA" id="ARBA00023163"/>
    </source>
</evidence>
<name>A0A249MZR7_SPHXE</name>
<dbReference type="InterPro" id="IPR059106">
    <property type="entry name" value="WHD_MalT"/>
</dbReference>
<evidence type="ECO:0000259" key="4">
    <source>
        <dbReference type="PROSITE" id="PS50043"/>
    </source>
</evidence>
<dbReference type="AlphaFoldDB" id="A0A249MZR7"/>
<reference evidence="5 6" key="1">
    <citation type="submission" date="2017-08" db="EMBL/GenBank/DDBJ databases">
        <title>Whole Genome Sequence of Sphingobium hydrophobicum C1: Insights into Adaption to the Electronic-waste Contaminated Sediment.</title>
        <authorList>
            <person name="Song D."/>
            <person name="Chen X."/>
            <person name="Xu M."/>
        </authorList>
    </citation>
    <scope>NUCLEOTIDE SEQUENCE [LARGE SCALE GENOMIC DNA]</scope>
    <source>
        <strain evidence="5 6">C1</strain>
        <plasmid evidence="5 6">p2</plasmid>
    </source>
</reference>
<dbReference type="InterPro" id="IPR049945">
    <property type="entry name" value="AAA_22"/>
</dbReference>
<keyword evidence="3" id="KW-0804">Transcription</keyword>
<evidence type="ECO:0000256" key="2">
    <source>
        <dbReference type="ARBA" id="ARBA00023125"/>
    </source>
</evidence>
<dbReference type="SUPFAM" id="SSF52540">
    <property type="entry name" value="P-loop containing nucleoside triphosphate hydrolases"/>
    <property type="match status" value="1"/>
</dbReference>
<dbReference type="SMART" id="SM00421">
    <property type="entry name" value="HTH_LUXR"/>
    <property type="match status" value="1"/>
</dbReference>
<dbReference type="PANTHER" id="PTHR43214:SF41">
    <property type="entry name" value="NITRATE_NITRITE RESPONSE REGULATOR PROTEIN NARP"/>
    <property type="match status" value="1"/>
</dbReference>
<organism evidence="5 6">
    <name type="scientific">Sphingobium xenophagum</name>
    <dbReference type="NCBI Taxonomy" id="121428"/>
    <lineage>
        <taxon>Bacteria</taxon>
        <taxon>Pseudomonadati</taxon>
        <taxon>Pseudomonadota</taxon>
        <taxon>Alphaproteobacteria</taxon>
        <taxon>Sphingomonadales</taxon>
        <taxon>Sphingomonadaceae</taxon>
        <taxon>Sphingobium</taxon>
    </lineage>
</organism>
<geneLocation type="plasmid" evidence="5 6">
    <name>p2</name>
</geneLocation>
<dbReference type="InterPro" id="IPR027417">
    <property type="entry name" value="P-loop_NTPase"/>
</dbReference>
<gene>
    <name evidence="5" type="ORF">CJD35_20475</name>
</gene>
<dbReference type="PROSITE" id="PS50043">
    <property type="entry name" value="HTH_LUXR_2"/>
    <property type="match status" value="1"/>
</dbReference>
<dbReference type="InterPro" id="IPR000792">
    <property type="entry name" value="Tscrpt_reg_LuxR_C"/>
</dbReference>
<dbReference type="CDD" id="cd06170">
    <property type="entry name" value="LuxR_C_like"/>
    <property type="match status" value="1"/>
</dbReference>
<feature type="domain" description="HTH luxR-type" evidence="4">
    <location>
        <begin position="843"/>
        <end position="908"/>
    </location>
</feature>
<dbReference type="RefSeq" id="WP_095687538.1">
    <property type="nucleotide sequence ID" value="NZ_CP022748.1"/>
</dbReference>
<evidence type="ECO:0000313" key="6">
    <source>
        <dbReference type="Proteomes" id="UP000217141"/>
    </source>
</evidence>
<dbReference type="PRINTS" id="PR00038">
    <property type="entry name" value="HTHLUXR"/>
</dbReference>
<evidence type="ECO:0000313" key="5">
    <source>
        <dbReference type="EMBL" id="ASY46861.1"/>
    </source>
</evidence>
<keyword evidence="1" id="KW-0805">Transcription regulation</keyword>
<dbReference type="InterPro" id="IPR036388">
    <property type="entry name" value="WH-like_DNA-bd_sf"/>
</dbReference>
<dbReference type="PANTHER" id="PTHR43214">
    <property type="entry name" value="TWO-COMPONENT RESPONSE REGULATOR"/>
    <property type="match status" value="1"/>
</dbReference>
<dbReference type="KEGG" id="shyd:CJD35_20475"/>
<keyword evidence="5" id="KW-0614">Plasmid</keyword>
<dbReference type="Pfam" id="PF13401">
    <property type="entry name" value="AAA_22"/>
    <property type="match status" value="1"/>
</dbReference>
<protein>
    <recommendedName>
        <fullName evidence="4">HTH luxR-type domain-containing protein</fullName>
    </recommendedName>
</protein>
<accession>A0A249MZR7</accession>
<dbReference type="EMBL" id="CP022748">
    <property type="protein sequence ID" value="ASY46861.1"/>
    <property type="molecule type" value="Genomic_DNA"/>
</dbReference>
<dbReference type="GO" id="GO:0016887">
    <property type="term" value="F:ATP hydrolysis activity"/>
    <property type="evidence" value="ECO:0007669"/>
    <property type="project" value="InterPro"/>
</dbReference>
<dbReference type="Gene3D" id="1.25.40.10">
    <property type="entry name" value="Tetratricopeptide repeat domain"/>
    <property type="match status" value="1"/>
</dbReference>
<dbReference type="Pfam" id="PF25873">
    <property type="entry name" value="WHD_MalT"/>
    <property type="match status" value="1"/>
</dbReference>
<sequence length="911" mass="98923">MDGQETSEDEVDAGTSTTNAFRLAPPRYAFTAVRSKALALLEDNALPRLTLVTAPPGYGKTVMLAELFRLRTAAGPPCLWVGIDAYDSGQASAIDALEQHLGLDTANAPPVFDYRRGPSTRQRIAAIARALAALPEPVAIFIDNADLGDADANRELIDRLAFDAGFDCHLVVSCATDAPFDMRRAMMELQLRSIGPAELGFGPEEVAALFDDAGMHGYTPRTIAQVLAQTEGWPAAIRLIQVLASTGNGPASLDAPFRFEGQRLADSLFENLMSRLPGELQQFLAEIAPFASFSPELLTWSVEGPRAAGFLGYLVDRNILIVTLGEEGQWFRFHALFRRYLLRIADTVVPAERRQHVARRGAQWLERQGFIEPALDLAVQVEDSTLSVRLLEKLSWSLVRRNGYLPSFIAWADKVTRLGGMPGTEASFWLAWALVFERRYEDASAAVSDMEAKIETSSSSDAHKRLARAKAGLARIVLKLHMDDMRALQAIVPQWLEHASDADPFERGAAAGTLALALMVDNQFTAGRSAARTSMSAVAPTTSIYGRAWASNIAAAIEIAACDIDSVGDVLDDLEAQMRASRNEDTLIAAVTACVKARLLYERGELATALELAAQALPVGRTCGLLDFVWLGLEVLLPATVHAQDAPPPIALEQLRRVASDYPRRLTSLLDLALIRLHCAVGDPAHAQALGRRVGIWSQDCRYITLDDIVLENERTAAAMAGIALLTAAGEHKAAGDLIEQETATARRAGRRGAIIDLHLAQCGLHMTSGDERQATRALSRALNHAATCGSARPFYEQRLLVTNVLRHSRVKDLALASDDARAMYDKVVALVGAQELPATGAAIHLSDPLTRRELELLRMLDAGLDNAQMSGSTGISVRTVKWHLHNLYAKMGVKNRTSALARARSLQLLQ</sequence>
<dbReference type="InterPro" id="IPR016032">
    <property type="entry name" value="Sig_transdc_resp-reg_C-effctor"/>
</dbReference>
<keyword evidence="2" id="KW-0238">DNA-binding</keyword>
<dbReference type="SUPFAM" id="SSF46894">
    <property type="entry name" value="C-terminal effector domain of the bipartite response regulators"/>
    <property type="match status" value="1"/>
</dbReference>
<dbReference type="GO" id="GO:0006355">
    <property type="term" value="P:regulation of DNA-templated transcription"/>
    <property type="evidence" value="ECO:0007669"/>
    <property type="project" value="InterPro"/>
</dbReference>
<proteinExistence type="predicted"/>
<dbReference type="GO" id="GO:0003677">
    <property type="term" value="F:DNA binding"/>
    <property type="evidence" value="ECO:0007669"/>
    <property type="project" value="UniProtKB-KW"/>
</dbReference>
<dbReference type="InterPro" id="IPR039420">
    <property type="entry name" value="WalR-like"/>
</dbReference>